<organism evidence="4 5">
    <name type="scientific">Dyella dinghuensis</name>
    <dbReference type="NCBI Taxonomy" id="1920169"/>
    <lineage>
        <taxon>Bacteria</taxon>
        <taxon>Pseudomonadati</taxon>
        <taxon>Pseudomonadota</taxon>
        <taxon>Gammaproteobacteria</taxon>
        <taxon>Lysobacterales</taxon>
        <taxon>Rhodanobacteraceae</taxon>
        <taxon>Dyella</taxon>
    </lineage>
</organism>
<feature type="transmembrane region" description="Helical" evidence="3">
    <location>
        <begin position="366"/>
        <end position="382"/>
    </location>
</feature>
<feature type="transmembrane region" description="Helical" evidence="3">
    <location>
        <begin position="15"/>
        <end position="34"/>
    </location>
</feature>
<feature type="transmembrane region" description="Helical" evidence="3">
    <location>
        <begin position="150"/>
        <end position="170"/>
    </location>
</feature>
<dbReference type="RefSeq" id="WP_126673924.1">
    <property type="nucleotide sequence ID" value="NZ_RYZR01000006.1"/>
</dbReference>
<evidence type="ECO:0000313" key="5">
    <source>
        <dbReference type="Proteomes" id="UP000267077"/>
    </source>
</evidence>
<dbReference type="InterPro" id="IPR011990">
    <property type="entry name" value="TPR-like_helical_dom_sf"/>
</dbReference>
<name>A0A3S0PF65_9GAMM</name>
<feature type="transmembrane region" description="Helical" evidence="3">
    <location>
        <begin position="228"/>
        <end position="249"/>
    </location>
</feature>
<feature type="transmembrane region" description="Helical" evidence="3">
    <location>
        <begin position="304"/>
        <end position="326"/>
    </location>
</feature>
<dbReference type="Gene3D" id="1.25.40.10">
    <property type="entry name" value="Tetratricopeptide repeat domain"/>
    <property type="match status" value="1"/>
</dbReference>
<keyword evidence="3" id="KW-0812">Transmembrane</keyword>
<dbReference type="OrthoDB" id="5932158at2"/>
<keyword evidence="3" id="KW-1133">Transmembrane helix</keyword>
<evidence type="ECO:0008006" key="6">
    <source>
        <dbReference type="Google" id="ProtNLM"/>
    </source>
</evidence>
<feature type="transmembrane region" description="Helical" evidence="3">
    <location>
        <begin position="394"/>
        <end position="414"/>
    </location>
</feature>
<evidence type="ECO:0000256" key="3">
    <source>
        <dbReference type="SAM" id="Phobius"/>
    </source>
</evidence>
<evidence type="ECO:0000256" key="2">
    <source>
        <dbReference type="ARBA" id="ARBA00022803"/>
    </source>
</evidence>
<dbReference type="EMBL" id="RYZR01000006">
    <property type="protein sequence ID" value="RUL62986.1"/>
    <property type="molecule type" value="Genomic_DNA"/>
</dbReference>
<evidence type="ECO:0000313" key="4">
    <source>
        <dbReference type="EMBL" id="RUL62986.1"/>
    </source>
</evidence>
<accession>A0A3S0PF65</accession>
<keyword evidence="2" id="KW-0802">TPR repeat</keyword>
<dbReference type="PANTHER" id="PTHR44227">
    <property type="match status" value="1"/>
</dbReference>
<proteinExistence type="predicted"/>
<gene>
    <name evidence="4" type="ORF">EKH79_11235</name>
</gene>
<keyword evidence="1" id="KW-0677">Repeat</keyword>
<dbReference type="SUPFAM" id="SSF48452">
    <property type="entry name" value="TPR-like"/>
    <property type="match status" value="1"/>
</dbReference>
<sequence>MNVSAFTATSDRKPVLYLAALSVIAIVTVTYWPVLHAGFVWDDVIDFQNKAWLTQGNAWEHFIWKDFNNWVNYFRPLVIGLFTIQLRLFGVQPGPMHAVSLVIHLINTLLVGVLAWRLSVDKWPEHRRWLVLAIPMLVYGLHPVLIEPVAWIGCQFDLVATFFMLLGLTLNITVRRAWARAFCVALCFFLAACSKESGAVFPLMLVVFDWVVLDVPRNVPMHSQLKALLRKNALTYVGVFAAGIAYLALRHWALGGLALQGNQDASPAFARLQETSYLYLRYWQMILWPNSGMSPVHPVPLQQFVVVNAHSILEVAATLGIALVGVVCALRRLVIGSVVLIVTFSLLPVLHIVAANLDSSLYHERYAMTGLAMVCVLFPLVLRQLPKIKNIARVISLAANVVLLFWLAMSIMSIRMTLPLWSNEASLWQWALHDHPDDAVANAELISVYSGAGDRARAWPLIDSVVAKNLQCTYCMLNAAVLAINERDAQRAAFFLDKVQNAPDLHGLKMTYIAYLDERGALLLLQNNPPAAESATREAISLDNLYPEPQLILAAALAREGRVAEAREIGDAALQLIPPQQREQKQRMLERLYAYGAHVSSNQQSTQSGAHP</sequence>
<feature type="transmembrane region" description="Helical" evidence="3">
    <location>
        <begin position="333"/>
        <end position="354"/>
    </location>
</feature>
<protein>
    <recommendedName>
        <fullName evidence="6">Tetratricopeptide repeat protein</fullName>
    </recommendedName>
</protein>
<feature type="transmembrane region" description="Helical" evidence="3">
    <location>
        <begin position="128"/>
        <end position="144"/>
    </location>
</feature>
<reference evidence="4 5" key="1">
    <citation type="submission" date="2018-12" db="EMBL/GenBank/DDBJ databases">
        <title>Dyella dinghuensis sp. nov. DHOA06 and Dyella choica sp. nov. 4M-K27, isolated from forest soil.</title>
        <authorList>
            <person name="Qiu L.-H."/>
            <person name="Gao Z.-H."/>
        </authorList>
    </citation>
    <scope>NUCLEOTIDE SEQUENCE [LARGE SCALE GENOMIC DNA]</scope>
    <source>
        <strain evidence="4 5">DHOA06</strain>
    </source>
</reference>
<feature type="transmembrane region" description="Helical" evidence="3">
    <location>
        <begin position="96"/>
        <end position="116"/>
    </location>
</feature>
<keyword evidence="5" id="KW-1185">Reference proteome</keyword>
<dbReference type="AlphaFoldDB" id="A0A3S0PF65"/>
<dbReference type="InterPro" id="IPR052346">
    <property type="entry name" value="O-mannosyl-transferase_TMTC"/>
</dbReference>
<evidence type="ECO:0000256" key="1">
    <source>
        <dbReference type="ARBA" id="ARBA00022737"/>
    </source>
</evidence>
<dbReference type="Proteomes" id="UP000267077">
    <property type="component" value="Unassembled WGS sequence"/>
</dbReference>
<comment type="caution">
    <text evidence="4">The sequence shown here is derived from an EMBL/GenBank/DDBJ whole genome shotgun (WGS) entry which is preliminary data.</text>
</comment>
<dbReference type="PANTHER" id="PTHR44227:SF3">
    <property type="entry name" value="PROTEIN O-MANNOSYL-TRANSFERASE TMTC4"/>
    <property type="match status" value="1"/>
</dbReference>
<keyword evidence="3" id="KW-0472">Membrane</keyword>